<dbReference type="AlphaFoldDB" id="A0A4Z2E7B6"/>
<feature type="region of interest" description="Disordered" evidence="1">
    <location>
        <begin position="49"/>
        <end position="96"/>
    </location>
</feature>
<dbReference type="Proteomes" id="UP000314294">
    <property type="component" value="Unassembled WGS sequence"/>
</dbReference>
<accession>A0A4Z2E7B6</accession>
<keyword evidence="3" id="KW-1185">Reference proteome</keyword>
<gene>
    <name evidence="2" type="ORF">EYF80_065047</name>
</gene>
<reference evidence="2 3" key="1">
    <citation type="submission" date="2019-03" db="EMBL/GenBank/DDBJ databases">
        <title>First draft genome of Liparis tanakae, snailfish: a comprehensive survey of snailfish specific genes.</title>
        <authorList>
            <person name="Kim W."/>
            <person name="Song I."/>
            <person name="Jeong J.-H."/>
            <person name="Kim D."/>
            <person name="Kim S."/>
            <person name="Ryu S."/>
            <person name="Song J.Y."/>
            <person name="Lee S.K."/>
        </authorList>
    </citation>
    <scope>NUCLEOTIDE SEQUENCE [LARGE SCALE GENOMIC DNA]</scope>
    <source>
        <tissue evidence="2">Muscle</tissue>
    </source>
</reference>
<protein>
    <submittedName>
        <fullName evidence="2">Uncharacterized protein</fullName>
    </submittedName>
</protein>
<organism evidence="2 3">
    <name type="scientific">Liparis tanakae</name>
    <name type="common">Tanaka's snailfish</name>
    <dbReference type="NCBI Taxonomy" id="230148"/>
    <lineage>
        <taxon>Eukaryota</taxon>
        <taxon>Metazoa</taxon>
        <taxon>Chordata</taxon>
        <taxon>Craniata</taxon>
        <taxon>Vertebrata</taxon>
        <taxon>Euteleostomi</taxon>
        <taxon>Actinopterygii</taxon>
        <taxon>Neopterygii</taxon>
        <taxon>Teleostei</taxon>
        <taxon>Neoteleostei</taxon>
        <taxon>Acanthomorphata</taxon>
        <taxon>Eupercaria</taxon>
        <taxon>Perciformes</taxon>
        <taxon>Cottioidei</taxon>
        <taxon>Cottales</taxon>
        <taxon>Liparidae</taxon>
        <taxon>Liparis</taxon>
    </lineage>
</organism>
<evidence type="ECO:0000313" key="3">
    <source>
        <dbReference type="Proteomes" id="UP000314294"/>
    </source>
</evidence>
<name>A0A4Z2E7B6_9TELE</name>
<comment type="caution">
    <text evidence="2">The sequence shown here is derived from an EMBL/GenBank/DDBJ whole genome shotgun (WGS) entry which is preliminary data.</text>
</comment>
<dbReference type="EMBL" id="SRLO01014173">
    <property type="protein sequence ID" value="TNN24826.1"/>
    <property type="molecule type" value="Genomic_DNA"/>
</dbReference>
<sequence length="112" mass="11943">MECEAVPTSLCWSSGTPTCCSCHPAAEEAIASQAEDEANASPDPCIAVPPLGPTGCRRRQSALTRWPSSRGPGGTRRPLELRGASHRALQSKLPKVHQVQWHEGLGTPLDSF</sequence>
<proteinExistence type="predicted"/>
<evidence type="ECO:0000313" key="2">
    <source>
        <dbReference type="EMBL" id="TNN24826.1"/>
    </source>
</evidence>
<evidence type="ECO:0000256" key="1">
    <source>
        <dbReference type="SAM" id="MobiDB-lite"/>
    </source>
</evidence>